<dbReference type="Proteomes" id="UP001206067">
    <property type="component" value="Unassembled WGS sequence"/>
</dbReference>
<reference evidence="2 3" key="1">
    <citation type="submission" date="2022-08" db="EMBL/GenBank/DDBJ databases">
        <title>Polyphasic taxonomy analysis of Qipengyuania sp.RS5-5.</title>
        <authorList>
            <person name="Xamxidin M."/>
            <person name="Wu M."/>
        </authorList>
    </citation>
    <scope>NUCLEOTIDE SEQUENCE [LARGE SCALE GENOMIC DNA]</scope>
    <source>
        <strain evidence="2 3">RS5-5</strain>
    </source>
</reference>
<dbReference type="Gene3D" id="3.10.450.40">
    <property type="match status" value="1"/>
</dbReference>
<dbReference type="EMBL" id="JANKHH010000008">
    <property type="protein sequence ID" value="MCR2835270.1"/>
    <property type="molecule type" value="Genomic_DNA"/>
</dbReference>
<evidence type="ECO:0000313" key="3">
    <source>
        <dbReference type="Proteomes" id="UP001206067"/>
    </source>
</evidence>
<name>A0ABT1XUC8_9SPHN</name>
<dbReference type="RefSeq" id="WP_257597160.1">
    <property type="nucleotide sequence ID" value="NZ_JANKHH010000008.1"/>
</dbReference>
<accession>A0ABT1XUC8</accession>
<feature type="domain" description="IraD/Gp25-like" evidence="1">
    <location>
        <begin position="20"/>
        <end position="105"/>
    </location>
</feature>
<gene>
    <name evidence="2" type="ORF">NSO95_15095</name>
</gene>
<organism evidence="2 3">
    <name type="scientific">Parerythrobacter lacustris</name>
    <dbReference type="NCBI Taxonomy" id="2969984"/>
    <lineage>
        <taxon>Bacteria</taxon>
        <taxon>Pseudomonadati</taxon>
        <taxon>Pseudomonadota</taxon>
        <taxon>Alphaproteobacteria</taxon>
        <taxon>Sphingomonadales</taxon>
        <taxon>Erythrobacteraceae</taxon>
        <taxon>Parerythrobacter</taxon>
    </lineage>
</organism>
<evidence type="ECO:0000259" key="1">
    <source>
        <dbReference type="Pfam" id="PF04965"/>
    </source>
</evidence>
<dbReference type="InterPro" id="IPR007048">
    <property type="entry name" value="IraD/Gp25-like"/>
</dbReference>
<keyword evidence="3" id="KW-1185">Reference proteome</keyword>
<dbReference type="Pfam" id="PF04965">
    <property type="entry name" value="GPW_gp25"/>
    <property type="match status" value="1"/>
</dbReference>
<comment type="caution">
    <text evidence="2">The sequence shown here is derived from an EMBL/GenBank/DDBJ whole genome shotgun (WGS) entry which is preliminary data.</text>
</comment>
<dbReference type="SUPFAM" id="SSF160719">
    <property type="entry name" value="gpW/gp25-like"/>
    <property type="match status" value="1"/>
</dbReference>
<protein>
    <submittedName>
        <fullName evidence="2">GPW/gp25 family protein</fullName>
    </submittedName>
</protein>
<evidence type="ECO:0000313" key="2">
    <source>
        <dbReference type="EMBL" id="MCR2835270.1"/>
    </source>
</evidence>
<proteinExistence type="predicted"/>
<sequence length="119" mass="13537">MTHFAFPYAIAPDGSTRSADEDRHIVHLIEQILFTRRGERRNRPDFGAGIHEMVFSENAPEIAAAARNMVQASLQQWLSPRIEVRAVAAEARENLLAITVQYRRTDEENLRSVTLEHAL</sequence>